<gene>
    <name evidence="2" type="ORF">ASIM_LOCUS2368</name>
</gene>
<reference evidence="4" key="1">
    <citation type="submission" date="2017-02" db="UniProtKB">
        <authorList>
            <consortium name="WormBaseParasite"/>
        </authorList>
    </citation>
    <scope>IDENTIFICATION</scope>
</reference>
<protein>
    <submittedName>
        <fullName evidence="4">HEPN_Cthe2314 domain-containing protein</fullName>
    </submittedName>
</protein>
<feature type="region of interest" description="Disordered" evidence="1">
    <location>
        <begin position="248"/>
        <end position="271"/>
    </location>
</feature>
<organism evidence="4">
    <name type="scientific">Anisakis simplex</name>
    <name type="common">Herring worm</name>
    <dbReference type="NCBI Taxonomy" id="6269"/>
    <lineage>
        <taxon>Eukaryota</taxon>
        <taxon>Metazoa</taxon>
        <taxon>Ecdysozoa</taxon>
        <taxon>Nematoda</taxon>
        <taxon>Chromadorea</taxon>
        <taxon>Rhabditida</taxon>
        <taxon>Spirurina</taxon>
        <taxon>Ascaridomorpha</taxon>
        <taxon>Ascaridoidea</taxon>
        <taxon>Anisakidae</taxon>
        <taxon>Anisakis</taxon>
        <taxon>Anisakis simplex complex</taxon>
    </lineage>
</organism>
<feature type="compositionally biased region" description="Low complexity" evidence="1">
    <location>
        <begin position="256"/>
        <end position="271"/>
    </location>
</feature>
<feature type="region of interest" description="Disordered" evidence="1">
    <location>
        <begin position="318"/>
        <end position="384"/>
    </location>
</feature>
<name>A0A0M3J4N4_ANISI</name>
<dbReference type="EMBL" id="UYRR01003118">
    <property type="protein sequence ID" value="VDK19897.1"/>
    <property type="molecule type" value="Genomic_DNA"/>
</dbReference>
<accession>A0A0M3J4N4</accession>
<dbReference type="AlphaFoldDB" id="A0A0M3J4N4"/>
<proteinExistence type="predicted"/>
<reference evidence="2 3" key="2">
    <citation type="submission" date="2018-11" db="EMBL/GenBank/DDBJ databases">
        <authorList>
            <consortium name="Pathogen Informatics"/>
        </authorList>
    </citation>
    <scope>NUCLEOTIDE SEQUENCE [LARGE SCALE GENOMIC DNA]</scope>
</reference>
<sequence length="454" mass="51687">MIVYLVCDDAMQFLDELTIYDGCEPSLVIGYIALVREVYSHACANLKQMDIGEEERKRRMFYQWQQIERHFSKVKHIIKKFWPIGNERDLLTIYLTLALLYSLYKDVCDEEVIKECYEASQRARNCGKYKLSRYEFSEVQQYCETIENIFFLRNQRIHNGHSEFIGNNKQQDAATQQVQSADHNDPLWSSSHSAVLYQRPMDGKAILAEYGKMTYHDNTKLSKAIQRARAYAAAVKVLTNAKGSTFPSGTIRTDHLPSPISPSSTPSSLVLPVQPTQVKESKKIMMSENENDEECIKQLVNNIAETVKYEVKNAKQPTDNRVAKENGEVISGADKKASAKLTDEKRVSDVKGSAESALSNESSASKRINLSPSSVTTSNRTDRDNFNVNANENLLLVTETTTIETFETREPIEKVDIRLETASKARRKALRRKVMVENYAEIRLSTEEPPNVKK</sequence>
<evidence type="ECO:0000313" key="2">
    <source>
        <dbReference type="EMBL" id="VDK19897.1"/>
    </source>
</evidence>
<feature type="compositionally biased region" description="Polar residues" evidence="1">
    <location>
        <begin position="366"/>
        <end position="379"/>
    </location>
</feature>
<feature type="compositionally biased region" description="Low complexity" evidence="1">
    <location>
        <begin position="353"/>
        <end position="365"/>
    </location>
</feature>
<feature type="compositionally biased region" description="Basic and acidic residues" evidence="1">
    <location>
        <begin position="321"/>
        <end position="349"/>
    </location>
</feature>
<dbReference type="WBParaSite" id="ASIM_0000250601-mRNA-1">
    <property type="protein sequence ID" value="ASIM_0000250601-mRNA-1"/>
    <property type="gene ID" value="ASIM_0000250601"/>
</dbReference>
<dbReference type="OrthoDB" id="5869492at2759"/>
<evidence type="ECO:0000313" key="4">
    <source>
        <dbReference type="WBParaSite" id="ASIM_0000250601-mRNA-1"/>
    </source>
</evidence>
<keyword evidence="3" id="KW-1185">Reference proteome</keyword>
<evidence type="ECO:0000313" key="3">
    <source>
        <dbReference type="Proteomes" id="UP000267096"/>
    </source>
</evidence>
<evidence type="ECO:0000256" key="1">
    <source>
        <dbReference type="SAM" id="MobiDB-lite"/>
    </source>
</evidence>
<dbReference type="Proteomes" id="UP000267096">
    <property type="component" value="Unassembled WGS sequence"/>
</dbReference>